<reference evidence="15 16" key="1">
    <citation type="submission" date="2019-12" db="EMBL/GenBank/DDBJ databases">
        <title>Draft genome sequencing of Halomonas icarensis D1-1.</title>
        <authorList>
            <person name="Pandiyan K."/>
            <person name="Kushwaha P."/>
            <person name="Gowdham M."/>
            <person name="Chakdar H."/>
            <person name="Singh A."/>
            <person name="Kumar M."/>
            <person name="Saxena A.K."/>
        </authorList>
    </citation>
    <scope>NUCLEOTIDE SEQUENCE [LARGE SCALE GENOMIC DNA]</scope>
    <source>
        <strain evidence="15 16">D1-1</strain>
    </source>
</reference>
<dbReference type="GO" id="GO:0071555">
    <property type="term" value="P:cell wall organization"/>
    <property type="evidence" value="ECO:0007669"/>
    <property type="project" value="UniProtKB-KW"/>
</dbReference>
<feature type="transmembrane region" description="Helical" evidence="14">
    <location>
        <begin position="40"/>
        <end position="59"/>
    </location>
</feature>
<evidence type="ECO:0000256" key="10">
    <source>
        <dbReference type="ARBA" id="ARBA00023251"/>
    </source>
</evidence>
<feature type="transmembrane region" description="Helical" evidence="14">
    <location>
        <begin position="244"/>
        <end position="264"/>
    </location>
</feature>
<keyword evidence="6 14" id="KW-0812">Transmembrane</keyword>
<dbReference type="PANTHER" id="PTHR30622">
    <property type="entry name" value="UNDECAPRENYL-DIPHOSPHATASE"/>
    <property type="match status" value="1"/>
</dbReference>
<evidence type="ECO:0000256" key="5">
    <source>
        <dbReference type="ARBA" id="ARBA00022475"/>
    </source>
</evidence>
<evidence type="ECO:0000256" key="9">
    <source>
        <dbReference type="ARBA" id="ARBA00023136"/>
    </source>
</evidence>
<dbReference type="PANTHER" id="PTHR30622:SF4">
    <property type="entry name" value="UNDECAPRENYL-DIPHOSPHATASE"/>
    <property type="match status" value="1"/>
</dbReference>
<sequence>MDWLQVVVLAIVQGLTEFLPVSSSAHLILVPVLTDWGDQGLAFDVALHIGSLAAVVFYFRQELVKMTLSWSGSLVGRGMDADARLAWWVVLATIPVGLAGLIFHDDIAERMRSPLIIAFGLIAFGLLLAYADLRHRGRRDEYQLTLRDALLIGLAQALALIPGTSRSGITITAALLLGMNREAAARFSFLMSIPVIVMAGGMEVLALVRDAAEVEWVTLVVGGLLSAISAYLCIHYFLAFIKRVGMQPFVIYRLLLGAWLLWLFW</sequence>
<gene>
    <name evidence="14" type="primary">uppP</name>
    <name evidence="15" type="ORF">GRB80_11540</name>
</gene>
<evidence type="ECO:0000313" key="15">
    <source>
        <dbReference type="EMBL" id="NAW13480.1"/>
    </source>
</evidence>
<evidence type="ECO:0000256" key="3">
    <source>
        <dbReference type="ARBA" id="ARBA00012374"/>
    </source>
</evidence>
<keyword evidence="7 14" id="KW-0378">Hydrolase</keyword>
<dbReference type="EC" id="3.6.1.27" evidence="3 14"/>
<comment type="caution">
    <text evidence="15">The sequence shown here is derived from an EMBL/GenBank/DDBJ whole genome shotgun (WGS) entry which is preliminary data.</text>
</comment>
<dbReference type="Proteomes" id="UP000448235">
    <property type="component" value="Unassembled WGS sequence"/>
</dbReference>
<comment type="subcellular location">
    <subcellularLocation>
        <location evidence="1 14">Cell membrane</location>
        <topology evidence="1 14">Multi-pass membrane protein</topology>
    </subcellularLocation>
</comment>
<keyword evidence="8 14" id="KW-1133">Transmembrane helix</keyword>
<keyword evidence="9 14" id="KW-0472">Membrane</keyword>
<dbReference type="GO" id="GO:0050380">
    <property type="term" value="F:undecaprenyl-diphosphatase activity"/>
    <property type="evidence" value="ECO:0007669"/>
    <property type="project" value="UniProtKB-UniRule"/>
</dbReference>
<evidence type="ECO:0000256" key="14">
    <source>
        <dbReference type="HAMAP-Rule" id="MF_01006"/>
    </source>
</evidence>
<dbReference type="HAMAP" id="MF_01006">
    <property type="entry name" value="Undec_diphosphatase"/>
    <property type="match status" value="1"/>
</dbReference>
<keyword evidence="10 14" id="KW-0046">Antibiotic resistance</keyword>
<keyword evidence="5 14" id="KW-1003">Cell membrane</keyword>
<evidence type="ECO:0000256" key="7">
    <source>
        <dbReference type="ARBA" id="ARBA00022801"/>
    </source>
</evidence>
<comment type="miscellaneous">
    <text evidence="14">Bacitracin is thought to be involved in the inhibition of peptidoglycan synthesis by sequestering undecaprenyl diphosphate, thereby reducing the pool of lipid carrier available.</text>
</comment>
<comment type="catalytic activity">
    <reaction evidence="13 14">
        <text>di-trans,octa-cis-undecaprenyl diphosphate + H2O = di-trans,octa-cis-undecaprenyl phosphate + phosphate + H(+)</text>
        <dbReference type="Rhea" id="RHEA:28094"/>
        <dbReference type="ChEBI" id="CHEBI:15377"/>
        <dbReference type="ChEBI" id="CHEBI:15378"/>
        <dbReference type="ChEBI" id="CHEBI:43474"/>
        <dbReference type="ChEBI" id="CHEBI:58405"/>
        <dbReference type="ChEBI" id="CHEBI:60392"/>
        <dbReference type="EC" id="3.6.1.27"/>
    </reaction>
</comment>
<feature type="transmembrane region" description="Helical" evidence="14">
    <location>
        <begin position="115"/>
        <end position="133"/>
    </location>
</feature>
<dbReference type="EMBL" id="WUTS01000001">
    <property type="protein sequence ID" value="NAW13480.1"/>
    <property type="molecule type" value="Genomic_DNA"/>
</dbReference>
<dbReference type="GO" id="GO:0005886">
    <property type="term" value="C:plasma membrane"/>
    <property type="evidence" value="ECO:0007669"/>
    <property type="project" value="UniProtKB-SubCell"/>
</dbReference>
<feature type="transmembrane region" description="Helical" evidence="14">
    <location>
        <begin position="217"/>
        <end position="238"/>
    </location>
</feature>
<name>A0A7X4W079_9GAMM</name>
<evidence type="ECO:0000313" key="16">
    <source>
        <dbReference type="Proteomes" id="UP000448235"/>
    </source>
</evidence>
<evidence type="ECO:0000256" key="1">
    <source>
        <dbReference type="ARBA" id="ARBA00004651"/>
    </source>
</evidence>
<evidence type="ECO:0000256" key="4">
    <source>
        <dbReference type="ARBA" id="ARBA00021581"/>
    </source>
</evidence>
<evidence type="ECO:0000256" key="13">
    <source>
        <dbReference type="ARBA" id="ARBA00047594"/>
    </source>
</evidence>
<organism evidence="15 16">
    <name type="scientific">Halomonas icarae</name>
    <dbReference type="NCBI Taxonomy" id="2691040"/>
    <lineage>
        <taxon>Bacteria</taxon>
        <taxon>Pseudomonadati</taxon>
        <taxon>Pseudomonadota</taxon>
        <taxon>Gammaproteobacteria</taxon>
        <taxon>Oceanospirillales</taxon>
        <taxon>Halomonadaceae</taxon>
        <taxon>Halomonas</taxon>
    </lineage>
</organism>
<evidence type="ECO:0000256" key="8">
    <source>
        <dbReference type="ARBA" id="ARBA00022989"/>
    </source>
</evidence>
<keyword evidence="14" id="KW-0133">Cell shape</keyword>
<dbReference type="Pfam" id="PF02673">
    <property type="entry name" value="BacA"/>
    <property type="match status" value="1"/>
</dbReference>
<comment type="similarity">
    <text evidence="2 14">Belongs to the UppP family.</text>
</comment>
<dbReference type="NCBIfam" id="TIGR00753">
    <property type="entry name" value="undec_PP_bacA"/>
    <property type="match status" value="1"/>
</dbReference>
<evidence type="ECO:0000256" key="11">
    <source>
        <dbReference type="ARBA" id="ARBA00032707"/>
    </source>
</evidence>
<comment type="function">
    <text evidence="14">Catalyzes the dephosphorylation of undecaprenyl diphosphate (UPP). Confers resistance to bacitracin.</text>
</comment>
<dbReference type="NCBIfam" id="NF001393">
    <property type="entry name" value="PRK00281.2-4"/>
    <property type="match status" value="1"/>
</dbReference>
<evidence type="ECO:0000256" key="2">
    <source>
        <dbReference type="ARBA" id="ARBA00010621"/>
    </source>
</evidence>
<protein>
    <recommendedName>
        <fullName evidence="4 14">Undecaprenyl-diphosphatase</fullName>
        <ecNumber evidence="3 14">3.6.1.27</ecNumber>
    </recommendedName>
    <alternativeName>
        <fullName evidence="12 14">Bacitracin resistance protein</fullName>
    </alternativeName>
    <alternativeName>
        <fullName evidence="11 14">Undecaprenyl pyrophosphate phosphatase</fullName>
    </alternativeName>
</protein>
<evidence type="ECO:0000256" key="6">
    <source>
        <dbReference type="ARBA" id="ARBA00022692"/>
    </source>
</evidence>
<dbReference type="RefSeq" id="WP_161423676.1">
    <property type="nucleotide sequence ID" value="NZ_JARWMY010000013.1"/>
</dbReference>
<dbReference type="GO" id="GO:0009252">
    <property type="term" value="P:peptidoglycan biosynthetic process"/>
    <property type="evidence" value="ECO:0007669"/>
    <property type="project" value="UniProtKB-KW"/>
</dbReference>
<keyword evidence="16" id="KW-1185">Reference proteome</keyword>
<dbReference type="GO" id="GO:0008360">
    <property type="term" value="P:regulation of cell shape"/>
    <property type="evidence" value="ECO:0007669"/>
    <property type="project" value="UniProtKB-KW"/>
</dbReference>
<proteinExistence type="inferred from homology"/>
<evidence type="ECO:0000256" key="12">
    <source>
        <dbReference type="ARBA" id="ARBA00032932"/>
    </source>
</evidence>
<accession>A0A7X4W079</accession>
<dbReference type="GO" id="GO:0046677">
    <property type="term" value="P:response to antibiotic"/>
    <property type="evidence" value="ECO:0007669"/>
    <property type="project" value="UniProtKB-UniRule"/>
</dbReference>
<dbReference type="InterPro" id="IPR003824">
    <property type="entry name" value="UppP"/>
</dbReference>
<keyword evidence="14" id="KW-0961">Cell wall biogenesis/degradation</keyword>
<keyword evidence="14" id="KW-0573">Peptidoglycan synthesis</keyword>
<feature type="transmembrane region" description="Helical" evidence="14">
    <location>
        <begin position="85"/>
        <end position="103"/>
    </location>
</feature>
<dbReference type="AlphaFoldDB" id="A0A7X4W079"/>
<feature type="transmembrane region" description="Helical" evidence="14">
    <location>
        <begin position="183"/>
        <end position="205"/>
    </location>
</feature>